<reference evidence="1 2" key="1">
    <citation type="submission" date="2018-06" db="EMBL/GenBank/DDBJ databases">
        <authorList>
            <consortium name="Pathogen Informatics"/>
            <person name="Doyle S."/>
        </authorList>
    </citation>
    <scope>NUCLEOTIDE SEQUENCE [LARGE SCALE GENOMIC DNA]</scope>
    <source>
        <strain evidence="1 2">NCTC4824</strain>
    </source>
</reference>
<organism evidence="1 2">
    <name type="scientific">Lederbergia lenta</name>
    <name type="common">Bacillus lentus</name>
    <dbReference type="NCBI Taxonomy" id="1467"/>
    <lineage>
        <taxon>Bacteria</taxon>
        <taxon>Bacillati</taxon>
        <taxon>Bacillota</taxon>
        <taxon>Bacilli</taxon>
        <taxon>Bacillales</taxon>
        <taxon>Bacillaceae</taxon>
        <taxon>Lederbergia</taxon>
    </lineage>
</organism>
<dbReference type="AlphaFoldDB" id="A0A2X4VTW4"/>
<dbReference type="RefSeq" id="WP_066136676.1">
    <property type="nucleotide sequence ID" value="NZ_CBCSGM010000001.1"/>
</dbReference>
<evidence type="ECO:0000313" key="1">
    <source>
        <dbReference type="EMBL" id="SQI54181.1"/>
    </source>
</evidence>
<proteinExistence type="predicted"/>
<dbReference type="EMBL" id="LS483476">
    <property type="protein sequence ID" value="SQI54181.1"/>
    <property type="molecule type" value="Genomic_DNA"/>
</dbReference>
<name>A0A2X4VTW4_LEDLE</name>
<dbReference type="KEGG" id="blen:NCTC4824_01271"/>
<accession>A0A2X4VTW4</accession>
<protein>
    <submittedName>
        <fullName evidence="1">Uncharacterized protein</fullName>
    </submittedName>
</protein>
<evidence type="ECO:0000313" key="2">
    <source>
        <dbReference type="Proteomes" id="UP000249134"/>
    </source>
</evidence>
<keyword evidence="2" id="KW-1185">Reference proteome</keyword>
<dbReference type="Proteomes" id="UP000249134">
    <property type="component" value="Chromosome 1"/>
</dbReference>
<sequence length="204" mass="22581">MTVVLLICVVPPTNSPFVMIAADSRATGQGGGVVSKRDKDIILDAGNAFMSTSGSVYEDYREDLARYLRERTKGTIIEKMEVLQVILGEDKEDFKLQLDVGLVQFDSAGNPQMGLCTVDFEGKDTLVGPYTYDKSKPVIANIYSGATRTEEVERLRGEFNDRLNAEEINIAKVESAAKWFIGKVAKIPSETVDNIVQTKTMRFK</sequence>
<gene>
    <name evidence="1" type="ORF">NCTC4824_01271</name>
</gene>